<evidence type="ECO:0000256" key="1">
    <source>
        <dbReference type="ARBA" id="ARBA00004173"/>
    </source>
</evidence>
<dbReference type="EMBL" id="LCWF01000231">
    <property type="protein sequence ID" value="KKY14325.1"/>
    <property type="molecule type" value="Genomic_DNA"/>
</dbReference>
<dbReference type="AlphaFoldDB" id="A0A0G2GB13"/>
<keyword evidence="4" id="KW-0496">Mitochondrion</keyword>
<keyword evidence="3 9" id="KW-0689">Ribosomal protein</keyword>
<sequence length="168" mass="18882">MSASIGRTRLAYSRTWHHVDVGSDPRPLGRIATSIAMHLMGKNKPIWHPSTDCGDYVVATGCGDLYTTGKKRQQKQYYTHTTRPGSLKQMSMDQMIEKWGGGEVLKRAVRGMLPKNRLRDKRMARLKVFEGVAHPYKKNIIRFSDVSESSESPSTIGQEEAVKSKQSS</sequence>
<evidence type="ECO:0000256" key="8">
    <source>
        <dbReference type="SAM" id="MobiDB-lite"/>
    </source>
</evidence>
<comment type="function">
    <text evidence="6">Component of the mitochondrial ribosome (mitoribosome), a dedicated translation machinery responsible for the synthesis of mitochondrial genome-encoded proteins, including at least some of the essential transmembrane subunits of the mitochondrial respiratory chain. The mitoribosomes are attached to the mitochondrial inner membrane and translation products are cotranslationally integrated into the membrane.</text>
</comment>
<protein>
    <recommendedName>
        <fullName evidence="7">Large ribosomal subunit protein uL13m</fullName>
    </recommendedName>
</protein>
<keyword evidence="10" id="KW-1185">Reference proteome</keyword>
<dbReference type="GO" id="GO:0003735">
    <property type="term" value="F:structural constituent of ribosome"/>
    <property type="evidence" value="ECO:0007669"/>
    <property type="project" value="EnsemblFungi"/>
</dbReference>
<evidence type="ECO:0000313" key="10">
    <source>
        <dbReference type="Proteomes" id="UP000053317"/>
    </source>
</evidence>
<dbReference type="PANTHER" id="PTHR11545">
    <property type="entry name" value="RIBOSOMAL PROTEIN L13"/>
    <property type="match status" value="1"/>
</dbReference>
<dbReference type="GO" id="GO:0006412">
    <property type="term" value="P:translation"/>
    <property type="evidence" value="ECO:0007669"/>
    <property type="project" value="InterPro"/>
</dbReference>
<evidence type="ECO:0000313" key="9">
    <source>
        <dbReference type="EMBL" id="KKY14325.1"/>
    </source>
</evidence>
<dbReference type="InterPro" id="IPR005823">
    <property type="entry name" value="Ribosomal_uL13_bac-type"/>
</dbReference>
<evidence type="ECO:0000256" key="6">
    <source>
        <dbReference type="ARBA" id="ARBA00037226"/>
    </source>
</evidence>
<dbReference type="HAMAP" id="MF_01366">
    <property type="entry name" value="Ribosomal_uL13"/>
    <property type="match status" value="1"/>
</dbReference>
<evidence type="ECO:0000256" key="7">
    <source>
        <dbReference type="ARBA" id="ARBA00068950"/>
    </source>
</evidence>
<dbReference type="Gene3D" id="3.90.1180.10">
    <property type="entry name" value="Ribosomal protein L13"/>
    <property type="match status" value="1"/>
</dbReference>
<dbReference type="Pfam" id="PF00572">
    <property type="entry name" value="Ribosomal_L13"/>
    <property type="match status" value="1"/>
</dbReference>
<comment type="caution">
    <text evidence="9">The sequence shown here is derived from an EMBL/GenBank/DDBJ whole genome shotgun (WGS) entry which is preliminary data.</text>
</comment>
<dbReference type="NCBIfam" id="TIGR01066">
    <property type="entry name" value="rplM_bact"/>
    <property type="match status" value="1"/>
</dbReference>
<dbReference type="Proteomes" id="UP000053317">
    <property type="component" value="Unassembled WGS sequence"/>
</dbReference>
<dbReference type="GO" id="GO:0003729">
    <property type="term" value="F:mRNA binding"/>
    <property type="evidence" value="ECO:0007669"/>
    <property type="project" value="TreeGrafter"/>
</dbReference>
<dbReference type="SUPFAM" id="SSF52161">
    <property type="entry name" value="Ribosomal protein L13"/>
    <property type="match status" value="1"/>
</dbReference>
<comment type="subcellular location">
    <subcellularLocation>
        <location evidence="1">Mitochondrion</location>
    </subcellularLocation>
</comment>
<keyword evidence="5" id="KW-0687">Ribonucleoprotein</keyword>
<feature type="region of interest" description="Disordered" evidence="8">
    <location>
        <begin position="146"/>
        <end position="168"/>
    </location>
</feature>
<dbReference type="PANTHER" id="PTHR11545:SF2">
    <property type="entry name" value="LARGE RIBOSOMAL SUBUNIT PROTEIN UL13M"/>
    <property type="match status" value="1"/>
</dbReference>
<evidence type="ECO:0000256" key="4">
    <source>
        <dbReference type="ARBA" id="ARBA00023128"/>
    </source>
</evidence>
<dbReference type="InterPro" id="IPR005822">
    <property type="entry name" value="Ribosomal_uL13"/>
</dbReference>
<organism evidence="9 10">
    <name type="scientific">Phaeomoniella chlamydospora</name>
    <name type="common">Phaeoacremonium chlamydosporum</name>
    <dbReference type="NCBI Taxonomy" id="158046"/>
    <lineage>
        <taxon>Eukaryota</taxon>
        <taxon>Fungi</taxon>
        <taxon>Dikarya</taxon>
        <taxon>Ascomycota</taxon>
        <taxon>Pezizomycotina</taxon>
        <taxon>Eurotiomycetes</taxon>
        <taxon>Chaetothyriomycetidae</taxon>
        <taxon>Phaeomoniellales</taxon>
        <taxon>Phaeomoniellaceae</taxon>
        <taxon>Phaeomoniella</taxon>
    </lineage>
</organism>
<reference evidence="9 10" key="1">
    <citation type="submission" date="2015-05" db="EMBL/GenBank/DDBJ databases">
        <title>Distinctive expansion of gene families associated with plant cell wall degradation and secondary metabolism in the genomes of grapevine trunk pathogens.</title>
        <authorList>
            <person name="Lawrence D.P."/>
            <person name="Travadon R."/>
            <person name="Rolshausen P.E."/>
            <person name="Baumgartner K."/>
        </authorList>
    </citation>
    <scope>NUCLEOTIDE SEQUENCE [LARGE SCALE GENOMIC DNA]</scope>
    <source>
        <strain evidence="9">UCRPC4</strain>
    </source>
</reference>
<comment type="similarity">
    <text evidence="2">Belongs to the universal ribosomal protein uL13 family.</text>
</comment>
<gene>
    <name evidence="9" type="ORF">UCRPC4_g06780</name>
</gene>
<dbReference type="OrthoDB" id="274622at2759"/>
<dbReference type="FunFam" id="3.90.1180.10:FF:000007">
    <property type="entry name" value="50S ribosomal protein L13"/>
    <property type="match status" value="1"/>
</dbReference>
<evidence type="ECO:0000256" key="5">
    <source>
        <dbReference type="ARBA" id="ARBA00023274"/>
    </source>
</evidence>
<dbReference type="GO" id="GO:0005762">
    <property type="term" value="C:mitochondrial large ribosomal subunit"/>
    <property type="evidence" value="ECO:0007669"/>
    <property type="project" value="EnsemblFungi"/>
</dbReference>
<evidence type="ECO:0000256" key="2">
    <source>
        <dbReference type="ARBA" id="ARBA00006227"/>
    </source>
</evidence>
<dbReference type="PIRSF" id="PIRSF002181">
    <property type="entry name" value="Ribosomal_L13"/>
    <property type="match status" value="1"/>
</dbReference>
<dbReference type="CDD" id="cd00392">
    <property type="entry name" value="Ribosomal_L13"/>
    <property type="match status" value="1"/>
</dbReference>
<evidence type="ECO:0000256" key="3">
    <source>
        <dbReference type="ARBA" id="ARBA00022980"/>
    </source>
</evidence>
<dbReference type="GO" id="GO:0017148">
    <property type="term" value="P:negative regulation of translation"/>
    <property type="evidence" value="ECO:0007669"/>
    <property type="project" value="TreeGrafter"/>
</dbReference>
<proteinExistence type="inferred from homology"/>
<reference evidence="9 10" key="2">
    <citation type="submission" date="2015-05" db="EMBL/GenBank/DDBJ databases">
        <authorList>
            <person name="Morales-Cruz A."/>
            <person name="Amrine K.C."/>
            <person name="Cantu D."/>
        </authorList>
    </citation>
    <scope>NUCLEOTIDE SEQUENCE [LARGE SCALE GENOMIC DNA]</scope>
    <source>
        <strain evidence="9">UCRPC4</strain>
    </source>
</reference>
<name>A0A0G2GB13_PHACM</name>
<accession>A0A0G2GB13</accession>
<dbReference type="InterPro" id="IPR036899">
    <property type="entry name" value="Ribosomal_uL13_sf"/>
</dbReference>